<dbReference type="GO" id="GO:0046474">
    <property type="term" value="P:glycerophospholipid biosynthetic process"/>
    <property type="evidence" value="ECO:0007669"/>
    <property type="project" value="TreeGrafter"/>
</dbReference>
<comment type="similarity">
    <text evidence="2">Belongs to the CDP-alcohol phosphatidyltransferase class-I family.</text>
</comment>
<dbReference type="AlphaFoldDB" id="A0A382JM17"/>
<feature type="transmembrane region" description="Helical" evidence="11">
    <location>
        <begin position="126"/>
        <end position="145"/>
    </location>
</feature>
<keyword evidence="8 11" id="KW-0472">Membrane</keyword>
<dbReference type="GO" id="GO:0016020">
    <property type="term" value="C:membrane"/>
    <property type="evidence" value="ECO:0007669"/>
    <property type="project" value="UniProtKB-SubCell"/>
</dbReference>
<dbReference type="InterPro" id="IPR043130">
    <property type="entry name" value="CDP-OH_PTrfase_TM_dom"/>
</dbReference>
<evidence type="ECO:0000256" key="6">
    <source>
        <dbReference type="ARBA" id="ARBA00022989"/>
    </source>
</evidence>
<evidence type="ECO:0000256" key="10">
    <source>
        <dbReference type="ARBA" id="ARBA00023264"/>
    </source>
</evidence>
<protein>
    <recommendedName>
        <fullName evidence="13">CDP-alcohol phosphatidyltransferase family protein</fullName>
    </recommendedName>
</protein>
<organism evidence="12">
    <name type="scientific">marine metagenome</name>
    <dbReference type="NCBI Taxonomy" id="408172"/>
    <lineage>
        <taxon>unclassified sequences</taxon>
        <taxon>metagenomes</taxon>
        <taxon>ecological metagenomes</taxon>
    </lineage>
</organism>
<evidence type="ECO:0000256" key="8">
    <source>
        <dbReference type="ARBA" id="ARBA00023136"/>
    </source>
</evidence>
<evidence type="ECO:0000256" key="1">
    <source>
        <dbReference type="ARBA" id="ARBA00004141"/>
    </source>
</evidence>
<evidence type="ECO:0000256" key="5">
    <source>
        <dbReference type="ARBA" id="ARBA00022692"/>
    </source>
</evidence>
<dbReference type="InterPro" id="IPR050324">
    <property type="entry name" value="CDP-alcohol_PTase-I"/>
</dbReference>
<dbReference type="GO" id="GO:0008444">
    <property type="term" value="F:CDP-diacylglycerol-glycerol-3-phosphate 3-phosphatidyltransferase activity"/>
    <property type="evidence" value="ECO:0007669"/>
    <property type="project" value="InterPro"/>
</dbReference>
<accession>A0A382JM17</accession>
<gene>
    <name evidence="12" type="ORF">METZ01_LOCUS265662</name>
</gene>
<feature type="transmembrane region" description="Helical" evidence="11">
    <location>
        <begin position="157"/>
        <end position="175"/>
    </location>
</feature>
<reference evidence="12" key="1">
    <citation type="submission" date="2018-05" db="EMBL/GenBank/DDBJ databases">
        <authorList>
            <person name="Lanie J.A."/>
            <person name="Ng W.-L."/>
            <person name="Kazmierczak K.M."/>
            <person name="Andrzejewski T.M."/>
            <person name="Davidsen T.M."/>
            <person name="Wayne K.J."/>
            <person name="Tettelin H."/>
            <person name="Glass J.I."/>
            <person name="Rusch D."/>
            <person name="Podicherti R."/>
            <person name="Tsui H.-C.T."/>
            <person name="Winkler M.E."/>
        </authorList>
    </citation>
    <scope>NUCLEOTIDE SEQUENCE</scope>
</reference>
<dbReference type="PANTHER" id="PTHR14269">
    <property type="entry name" value="CDP-DIACYLGLYCEROL--GLYCEROL-3-PHOSPHATE 3-PHOSPHATIDYLTRANSFERASE-RELATED"/>
    <property type="match status" value="1"/>
</dbReference>
<name>A0A382JM17_9ZZZZ</name>
<keyword evidence="7" id="KW-0443">Lipid metabolism</keyword>
<dbReference type="PROSITE" id="PS00379">
    <property type="entry name" value="CDP_ALCOHOL_P_TRANSF"/>
    <property type="match status" value="1"/>
</dbReference>
<dbReference type="InterPro" id="IPR004570">
    <property type="entry name" value="Phosphatidylglycerol_P_synth"/>
</dbReference>
<dbReference type="InterPro" id="IPR000462">
    <property type="entry name" value="CDP-OH_P_trans"/>
</dbReference>
<dbReference type="Gene3D" id="1.20.120.1760">
    <property type="match status" value="1"/>
</dbReference>
<keyword evidence="10" id="KW-1208">Phospholipid metabolism</keyword>
<evidence type="ECO:0000256" key="9">
    <source>
        <dbReference type="ARBA" id="ARBA00023209"/>
    </source>
</evidence>
<comment type="subcellular location">
    <subcellularLocation>
        <location evidence="1">Membrane</location>
        <topology evidence="1">Multi-pass membrane protein</topology>
    </subcellularLocation>
</comment>
<evidence type="ECO:0000256" key="11">
    <source>
        <dbReference type="SAM" id="Phobius"/>
    </source>
</evidence>
<feature type="non-terminal residue" evidence="12">
    <location>
        <position position="1"/>
    </location>
</feature>
<dbReference type="InterPro" id="IPR048254">
    <property type="entry name" value="CDP_ALCOHOL_P_TRANSF_CS"/>
</dbReference>
<feature type="transmembrane region" description="Helical" evidence="11">
    <location>
        <begin position="93"/>
        <end position="117"/>
    </location>
</feature>
<dbReference type="Pfam" id="PF01066">
    <property type="entry name" value="CDP-OH_P_transf"/>
    <property type="match status" value="1"/>
</dbReference>
<keyword evidence="4" id="KW-0808">Transferase</keyword>
<keyword evidence="5 11" id="KW-0812">Transmembrane</keyword>
<feature type="transmembrane region" description="Helical" evidence="11">
    <location>
        <begin position="12"/>
        <end position="30"/>
    </location>
</feature>
<evidence type="ECO:0000313" key="12">
    <source>
        <dbReference type="EMBL" id="SVC12808.1"/>
    </source>
</evidence>
<evidence type="ECO:0008006" key="13">
    <source>
        <dbReference type="Google" id="ProtNLM"/>
    </source>
</evidence>
<keyword evidence="6 11" id="KW-1133">Transmembrane helix</keyword>
<evidence type="ECO:0000256" key="4">
    <source>
        <dbReference type="ARBA" id="ARBA00022679"/>
    </source>
</evidence>
<evidence type="ECO:0000256" key="2">
    <source>
        <dbReference type="ARBA" id="ARBA00010441"/>
    </source>
</evidence>
<sequence length="184" mass="20143">YMSVWTAPNQLTLFRLLLVPCLVICVLYGFNGTALAAFIVAGVTDALDGLIARRMGQRTTLGAWLDPMADKLLLVSTFIVLTMPLGLPNQLPLWFTVLVISRDVCIVLTVAVVNLAIERRVFYPSVLGKMATVLYVITGAVTLFFNYMNQKSVLVDYIVYAAVAFTVASGLHYIVHAARLVNDG</sequence>
<dbReference type="PIRSF" id="PIRSF000847">
    <property type="entry name" value="Phos_ph_gly_syn"/>
    <property type="match status" value="1"/>
</dbReference>
<keyword evidence="3" id="KW-0444">Lipid biosynthesis</keyword>
<keyword evidence="9" id="KW-0594">Phospholipid biosynthesis</keyword>
<evidence type="ECO:0000256" key="3">
    <source>
        <dbReference type="ARBA" id="ARBA00022516"/>
    </source>
</evidence>
<dbReference type="PANTHER" id="PTHR14269:SF62">
    <property type="entry name" value="CDP-DIACYLGLYCEROL--GLYCEROL-3-PHOSPHATE 3-PHOSPHATIDYLTRANSFERASE 1, CHLOROPLASTIC"/>
    <property type="match status" value="1"/>
</dbReference>
<dbReference type="EMBL" id="UINC01075025">
    <property type="protein sequence ID" value="SVC12808.1"/>
    <property type="molecule type" value="Genomic_DNA"/>
</dbReference>
<proteinExistence type="inferred from homology"/>
<evidence type="ECO:0000256" key="7">
    <source>
        <dbReference type="ARBA" id="ARBA00023098"/>
    </source>
</evidence>